<proteinExistence type="predicted"/>
<reference evidence="1" key="1">
    <citation type="submission" date="2020-07" db="EMBL/GenBank/DDBJ databases">
        <title>The High-quality genome of the commercially important snow crab, Chionoecetes opilio.</title>
        <authorList>
            <person name="Jeong J.-H."/>
            <person name="Ryu S."/>
        </authorList>
    </citation>
    <scope>NUCLEOTIDE SEQUENCE</scope>
    <source>
        <strain evidence="1">MADBK_172401_WGS</strain>
        <tissue evidence="1">Digestive gland</tissue>
    </source>
</reference>
<evidence type="ECO:0000313" key="2">
    <source>
        <dbReference type="Proteomes" id="UP000770661"/>
    </source>
</evidence>
<keyword evidence="2" id="KW-1185">Reference proteome</keyword>
<gene>
    <name evidence="1" type="ORF">GWK47_054111</name>
</gene>
<evidence type="ECO:0000313" key="1">
    <source>
        <dbReference type="EMBL" id="KAG0717585.1"/>
    </source>
</evidence>
<comment type="caution">
    <text evidence="1">The sequence shown here is derived from an EMBL/GenBank/DDBJ whole genome shotgun (WGS) entry which is preliminary data.</text>
</comment>
<dbReference type="Proteomes" id="UP000770661">
    <property type="component" value="Unassembled WGS sequence"/>
</dbReference>
<organism evidence="1 2">
    <name type="scientific">Chionoecetes opilio</name>
    <name type="common">Atlantic snow crab</name>
    <name type="synonym">Cancer opilio</name>
    <dbReference type="NCBI Taxonomy" id="41210"/>
    <lineage>
        <taxon>Eukaryota</taxon>
        <taxon>Metazoa</taxon>
        <taxon>Ecdysozoa</taxon>
        <taxon>Arthropoda</taxon>
        <taxon>Crustacea</taxon>
        <taxon>Multicrustacea</taxon>
        <taxon>Malacostraca</taxon>
        <taxon>Eumalacostraca</taxon>
        <taxon>Eucarida</taxon>
        <taxon>Decapoda</taxon>
        <taxon>Pleocyemata</taxon>
        <taxon>Brachyura</taxon>
        <taxon>Eubrachyura</taxon>
        <taxon>Majoidea</taxon>
        <taxon>Majidae</taxon>
        <taxon>Chionoecetes</taxon>
    </lineage>
</organism>
<sequence>MGLRDKERLPGPVRVPLQRLPSPIAIRSETLNHQVGVSPQEQRGPGFCFLDFISFRVMGPGNLHRASRFSPGGGGRNESAGNIRRRSGFLLLLRAFPSSSLLPPSLSFFPPWGPNVRS</sequence>
<accession>A0A8J5CQ66</accession>
<protein>
    <submittedName>
        <fullName evidence="1">Uncharacterized protein</fullName>
    </submittedName>
</protein>
<dbReference type="EMBL" id="JACEEZ010017376">
    <property type="protein sequence ID" value="KAG0717585.1"/>
    <property type="molecule type" value="Genomic_DNA"/>
</dbReference>
<dbReference type="AlphaFoldDB" id="A0A8J5CQ66"/>
<name>A0A8J5CQ66_CHIOP</name>